<keyword evidence="3" id="KW-1185">Reference proteome</keyword>
<dbReference type="GO" id="GO:0003682">
    <property type="term" value="F:chromatin binding"/>
    <property type="evidence" value="ECO:0007669"/>
    <property type="project" value="TreeGrafter"/>
</dbReference>
<dbReference type="Pfam" id="PF25577">
    <property type="entry name" value="TPR_TAF2_C"/>
    <property type="match status" value="1"/>
</dbReference>
<dbReference type="KEGG" id="sre:PTSG_11021"/>
<accession>F2USG7</accession>
<dbReference type="PANTHER" id="PTHR15137">
    <property type="entry name" value="TRANSCRIPTION INITIATION FACTOR TFIID"/>
    <property type="match status" value="1"/>
</dbReference>
<feature type="domain" description="Transcription initiation factor TFIID subunit 2 TPR repeats" evidence="1">
    <location>
        <begin position="13"/>
        <end position="249"/>
    </location>
</feature>
<dbReference type="STRING" id="946362.F2USG7"/>
<dbReference type="eggNOG" id="KOG1932">
    <property type="taxonomic scope" value="Eukaryota"/>
</dbReference>
<dbReference type="GO" id="GO:0016251">
    <property type="term" value="F:RNA polymerase II general transcription initiation factor activity"/>
    <property type="evidence" value="ECO:0007669"/>
    <property type="project" value="TreeGrafter"/>
</dbReference>
<evidence type="ECO:0000313" key="3">
    <source>
        <dbReference type="Proteomes" id="UP000007799"/>
    </source>
</evidence>
<evidence type="ECO:0000313" key="2">
    <source>
        <dbReference type="EMBL" id="EGD81076.1"/>
    </source>
</evidence>
<proteinExistence type="predicted"/>
<dbReference type="EMBL" id="GL832994">
    <property type="protein sequence ID" value="EGD81076.1"/>
    <property type="molecule type" value="Genomic_DNA"/>
</dbReference>
<dbReference type="GO" id="GO:0000976">
    <property type="term" value="F:transcription cis-regulatory region binding"/>
    <property type="evidence" value="ECO:0007669"/>
    <property type="project" value="TreeGrafter"/>
</dbReference>
<dbReference type="GO" id="GO:0005669">
    <property type="term" value="C:transcription factor TFIID complex"/>
    <property type="evidence" value="ECO:0007669"/>
    <property type="project" value="InterPro"/>
</dbReference>
<evidence type="ECO:0000259" key="1">
    <source>
        <dbReference type="Pfam" id="PF25577"/>
    </source>
</evidence>
<dbReference type="GO" id="GO:0006367">
    <property type="term" value="P:transcription initiation at RNA polymerase II promoter"/>
    <property type="evidence" value="ECO:0007669"/>
    <property type="project" value="TreeGrafter"/>
</dbReference>
<dbReference type="AlphaFoldDB" id="F2USG7"/>
<dbReference type="RefSeq" id="XP_004987945.1">
    <property type="nucleotide sequence ID" value="XM_004987888.1"/>
</dbReference>
<dbReference type="PANTHER" id="PTHR15137:SF9">
    <property type="entry name" value="TRANSCRIPTION INITIATION FACTOR TFIID SUBUNIT 2"/>
    <property type="match status" value="1"/>
</dbReference>
<reference evidence="2" key="1">
    <citation type="submission" date="2009-08" db="EMBL/GenBank/DDBJ databases">
        <title>Annotation of Salpingoeca rosetta.</title>
        <authorList>
            <consortium name="The Broad Institute Genome Sequencing Platform"/>
            <person name="Russ C."/>
            <person name="Cuomo C."/>
            <person name="Burger G."/>
            <person name="Gray M.W."/>
            <person name="Holland P.W.H."/>
            <person name="King N."/>
            <person name="Lang F.B.F."/>
            <person name="Roger A.J."/>
            <person name="Ruiz-Trillo I."/>
            <person name="Young S.K."/>
            <person name="Zeng Q."/>
            <person name="Gargeya S."/>
            <person name="Alvarado L."/>
            <person name="Berlin A."/>
            <person name="Chapman S.B."/>
            <person name="Chen Z."/>
            <person name="Freedman E."/>
            <person name="Gellesch M."/>
            <person name="Goldberg J."/>
            <person name="Griggs A."/>
            <person name="Gujja S."/>
            <person name="Heilman E."/>
            <person name="Heiman D."/>
            <person name="Howarth C."/>
            <person name="Mehta T."/>
            <person name="Neiman D."/>
            <person name="Pearson M."/>
            <person name="Roberts A."/>
            <person name="Saif S."/>
            <person name="Shea T."/>
            <person name="Shenoy N."/>
            <person name="Sisk P."/>
            <person name="Stolte C."/>
            <person name="Sykes S."/>
            <person name="White J."/>
            <person name="Yandava C."/>
            <person name="Haas B."/>
            <person name="Nusbaum C."/>
            <person name="Birren B."/>
        </authorList>
    </citation>
    <scope>NUCLEOTIDE SEQUENCE [LARGE SCALE GENOMIC DNA]</scope>
    <source>
        <strain evidence="2">ATCC 50818</strain>
    </source>
</reference>
<dbReference type="OrthoDB" id="308861at2759"/>
<dbReference type="InParanoid" id="F2USG7"/>
<sequence>MGKHVGHRSVVFTLLDAAENEQLYFHVRTQAVLALAQCENVDEDQHGIVAALRAFYERHYCAKSDFGFVPLENDFSNFPAYFLQQATLTALSRLKNTYGVPPLEIVEMLHTIVLATDQGSNQYDDATFRRHTLACFAHALRPHKRRNAQDMPADQQAKRQEWVRRAVSLFAHCISYDHVSASYKKRVTVGCVDALTSFARWHYIEPPLTLLNQLNSDRQPACVRHAAQAALLRLSRDNIHVFNHWLRVLESMKDHERLETRRWCPRVQSAAYRLHSTIMHTTKEPAGSALRTKLRDEQVCICVPSACTSRRVTGSNVIHTNTFQHATNNSTQAITSVSSVSSKGHVAINIIIIVGIISKAPAVYSSGPEGCVTILIIILLISTNDSSSKGHGFDWCSSEIIDNDDDKWQNVTASIQHTDKSLLNTFGNKGTATTAVHVNPCTCVHERGGDTAHAQDQNHLLSVQALGTHALLYESRSPPPAPTRRFVVVTDVLSDTEV</sequence>
<dbReference type="Proteomes" id="UP000007799">
    <property type="component" value="Unassembled WGS sequence"/>
</dbReference>
<protein>
    <recommendedName>
        <fullName evidence="1">Transcription initiation factor TFIID subunit 2 TPR repeats domain-containing protein</fullName>
    </recommendedName>
</protein>
<dbReference type="GeneID" id="16068472"/>
<organism evidence="3">
    <name type="scientific">Salpingoeca rosetta (strain ATCC 50818 / BSB-021)</name>
    <dbReference type="NCBI Taxonomy" id="946362"/>
    <lineage>
        <taxon>Eukaryota</taxon>
        <taxon>Choanoflagellata</taxon>
        <taxon>Craspedida</taxon>
        <taxon>Salpingoecidae</taxon>
        <taxon>Salpingoeca</taxon>
    </lineage>
</organism>
<name>F2USG7_SALR5</name>
<dbReference type="InterPro" id="IPR057991">
    <property type="entry name" value="TPR_TAF2_C"/>
</dbReference>
<dbReference type="InterPro" id="IPR037813">
    <property type="entry name" value="TAF2"/>
</dbReference>
<gene>
    <name evidence="2" type="ORF">PTSG_11021</name>
</gene>